<dbReference type="Gene3D" id="3.30.160.60">
    <property type="entry name" value="Classic Zinc Finger"/>
    <property type="match status" value="2"/>
</dbReference>
<dbReference type="PROSITE" id="PS00028">
    <property type="entry name" value="ZINC_FINGER_C2H2_1"/>
    <property type="match status" value="2"/>
</dbReference>
<organism evidence="12 13">
    <name type="scientific">Armillaria novae-zelandiae</name>
    <dbReference type="NCBI Taxonomy" id="153914"/>
    <lineage>
        <taxon>Eukaryota</taxon>
        <taxon>Fungi</taxon>
        <taxon>Dikarya</taxon>
        <taxon>Basidiomycota</taxon>
        <taxon>Agaricomycotina</taxon>
        <taxon>Agaricomycetes</taxon>
        <taxon>Agaricomycetidae</taxon>
        <taxon>Agaricales</taxon>
        <taxon>Marasmiineae</taxon>
        <taxon>Physalacriaceae</taxon>
        <taxon>Armillaria</taxon>
    </lineage>
</organism>
<reference evidence="12" key="1">
    <citation type="submission" date="2023-06" db="EMBL/GenBank/DDBJ databases">
        <authorList>
            <consortium name="Lawrence Berkeley National Laboratory"/>
            <person name="Ahrendt S."/>
            <person name="Sahu N."/>
            <person name="Indic B."/>
            <person name="Wong-Bajracharya J."/>
            <person name="Merenyi Z."/>
            <person name="Ke H.-M."/>
            <person name="Monk M."/>
            <person name="Kocsube S."/>
            <person name="Drula E."/>
            <person name="Lipzen A."/>
            <person name="Balint B."/>
            <person name="Henrissat B."/>
            <person name="Andreopoulos B."/>
            <person name="Martin F.M."/>
            <person name="Harder C.B."/>
            <person name="Rigling D."/>
            <person name="Ford K.L."/>
            <person name="Foster G.D."/>
            <person name="Pangilinan J."/>
            <person name="Papanicolaou A."/>
            <person name="Barry K."/>
            <person name="LaButti K."/>
            <person name="Viragh M."/>
            <person name="Koriabine M."/>
            <person name="Yan M."/>
            <person name="Riley R."/>
            <person name="Champramary S."/>
            <person name="Plett K.L."/>
            <person name="Tsai I.J."/>
            <person name="Slot J."/>
            <person name="Sipos G."/>
            <person name="Plett J."/>
            <person name="Nagy L.G."/>
            <person name="Grigoriev I.V."/>
        </authorList>
    </citation>
    <scope>NUCLEOTIDE SEQUENCE</scope>
    <source>
        <strain evidence="12">ICMP 16352</strain>
    </source>
</reference>
<dbReference type="SUPFAM" id="SSF57667">
    <property type="entry name" value="beta-beta-alpha zinc fingers"/>
    <property type="match status" value="1"/>
</dbReference>
<dbReference type="GO" id="GO:0000981">
    <property type="term" value="F:DNA-binding transcription factor activity, RNA polymerase II-specific"/>
    <property type="evidence" value="ECO:0007669"/>
    <property type="project" value="TreeGrafter"/>
</dbReference>
<keyword evidence="2" id="KW-0479">Metal-binding</keyword>
<keyword evidence="8" id="KW-0539">Nucleus</keyword>
<evidence type="ECO:0000256" key="9">
    <source>
        <dbReference type="PROSITE-ProRule" id="PRU00042"/>
    </source>
</evidence>
<dbReference type="GO" id="GO:0008270">
    <property type="term" value="F:zinc ion binding"/>
    <property type="evidence" value="ECO:0007669"/>
    <property type="project" value="UniProtKB-KW"/>
</dbReference>
<dbReference type="GO" id="GO:0000785">
    <property type="term" value="C:chromatin"/>
    <property type="evidence" value="ECO:0007669"/>
    <property type="project" value="TreeGrafter"/>
</dbReference>
<feature type="domain" description="C2H2-type" evidence="11">
    <location>
        <begin position="113"/>
        <end position="140"/>
    </location>
</feature>
<dbReference type="PANTHER" id="PTHR14003">
    <property type="entry name" value="TRANSCRIPTIONAL REPRESSOR PROTEIN YY"/>
    <property type="match status" value="1"/>
</dbReference>
<keyword evidence="13" id="KW-1185">Reference proteome</keyword>
<keyword evidence="4 9" id="KW-0863">Zinc-finger</keyword>
<dbReference type="EMBL" id="JAUEPR010000023">
    <property type="protein sequence ID" value="KAK0475431.1"/>
    <property type="molecule type" value="Genomic_DNA"/>
</dbReference>
<dbReference type="GO" id="GO:0000978">
    <property type="term" value="F:RNA polymerase II cis-regulatory region sequence-specific DNA binding"/>
    <property type="evidence" value="ECO:0007669"/>
    <property type="project" value="TreeGrafter"/>
</dbReference>
<dbReference type="Pfam" id="PF00096">
    <property type="entry name" value="zf-C2H2"/>
    <property type="match status" value="2"/>
</dbReference>
<evidence type="ECO:0000256" key="8">
    <source>
        <dbReference type="ARBA" id="ARBA00023242"/>
    </source>
</evidence>
<gene>
    <name evidence="12" type="ORF">IW261DRAFT_1494162</name>
</gene>
<keyword evidence="5" id="KW-0862">Zinc</keyword>
<dbReference type="InterPro" id="IPR013087">
    <property type="entry name" value="Znf_C2H2_type"/>
</dbReference>
<name>A0AA39P162_9AGAR</name>
<evidence type="ECO:0000256" key="6">
    <source>
        <dbReference type="ARBA" id="ARBA00023015"/>
    </source>
</evidence>
<accession>A0AA39P162</accession>
<dbReference type="PROSITE" id="PS50157">
    <property type="entry name" value="ZINC_FINGER_C2H2_2"/>
    <property type="match status" value="2"/>
</dbReference>
<keyword evidence="3" id="KW-0677">Repeat</keyword>
<evidence type="ECO:0000256" key="1">
    <source>
        <dbReference type="ARBA" id="ARBA00006991"/>
    </source>
</evidence>
<keyword evidence="7" id="KW-0804">Transcription</keyword>
<keyword evidence="6" id="KW-0805">Transcription regulation</keyword>
<evidence type="ECO:0000259" key="11">
    <source>
        <dbReference type="PROSITE" id="PS50157"/>
    </source>
</evidence>
<dbReference type="FunFam" id="3.30.160.60:FF:000761">
    <property type="entry name" value="Zinc finger protein 449"/>
    <property type="match status" value="1"/>
</dbReference>
<dbReference type="AlphaFoldDB" id="A0AA39P162"/>
<feature type="compositionally biased region" description="Acidic residues" evidence="10">
    <location>
        <begin position="94"/>
        <end position="103"/>
    </location>
</feature>
<evidence type="ECO:0000313" key="13">
    <source>
        <dbReference type="Proteomes" id="UP001175227"/>
    </source>
</evidence>
<dbReference type="GO" id="GO:0005667">
    <property type="term" value="C:transcription regulator complex"/>
    <property type="evidence" value="ECO:0007669"/>
    <property type="project" value="TreeGrafter"/>
</dbReference>
<evidence type="ECO:0000256" key="2">
    <source>
        <dbReference type="ARBA" id="ARBA00022723"/>
    </source>
</evidence>
<evidence type="ECO:0000256" key="4">
    <source>
        <dbReference type="ARBA" id="ARBA00022771"/>
    </source>
</evidence>
<feature type="region of interest" description="Disordered" evidence="10">
    <location>
        <begin position="184"/>
        <end position="211"/>
    </location>
</feature>
<evidence type="ECO:0000256" key="3">
    <source>
        <dbReference type="ARBA" id="ARBA00022737"/>
    </source>
</evidence>
<sequence>MSTISLPSLETMFPEHLFRVPPELRVKGSEPPRLIPSFPSSANRKRKSSSSFHVLRYTSSSSVSLKHVPQSGPSVLRRDSPQHTSDSATASSEGEGEGDEESENTGISSSRRHTCELCGKRFNRPSSLKIHQNTHTGAKPFPCPFPGCGRVFNVNSNMRRHYKGHMDTGRAGVALSVSPTAASVSESNIGSHQQVNLAQRHTPSEPEESLE</sequence>
<feature type="region of interest" description="Disordered" evidence="10">
    <location>
        <begin position="23"/>
        <end position="112"/>
    </location>
</feature>
<evidence type="ECO:0000256" key="5">
    <source>
        <dbReference type="ARBA" id="ARBA00022833"/>
    </source>
</evidence>
<feature type="compositionally biased region" description="Low complexity" evidence="10">
    <location>
        <begin position="84"/>
        <end position="93"/>
    </location>
</feature>
<dbReference type="SMART" id="SM00355">
    <property type="entry name" value="ZnF_C2H2"/>
    <property type="match status" value="2"/>
</dbReference>
<protein>
    <recommendedName>
        <fullName evidence="11">C2H2-type domain-containing protein</fullName>
    </recommendedName>
</protein>
<evidence type="ECO:0000313" key="12">
    <source>
        <dbReference type="EMBL" id="KAK0475431.1"/>
    </source>
</evidence>
<evidence type="ECO:0000256" key="7">
    <source>
        <dbReference type="ARBA" id="ARBA00023163"/>
    </source>
</evidence>
<feature type="compositionally biased region" description="Polar residues" evidence="10">
    <location>
        <begin position="184"/>
        <end position="201"/>
    </location>
</feature>
<dbReference type="InterPro" id="IPR036236">
    <property type="entry name" value="Znf_C2H2_sf"/>
</dbReference>
<dbReference type="GO" id="GO:0031519">
    <property type="term" value="C:PcG protein complex"/>
    <property type="evidence" value="ECO:0007669"/>
    <property type="project" value="TreeGrafter"/>
</dbReference>
<feature type="domain" description="C2H2-type" evidence="11">
    <location>
        <begin position="141"/>
        <end position="165"/>
    </location>
</feature>
<comment type="caution">
    <text evidence="12">The sequence shown here is derived from an EMBL/GenBank/DDBJ whole genome shotgun (WGS) entry which is preliminary data.</text>
</comment>
<evidence type="ECO:0000256" key="10">
    <source>
        <dbReference type="SAM" id="MobiDB-lite"/>
    </source>
</evidence>
<comment type="similarity">
    <text evidence="1">Belongs to the krueppel C2H2-type zinc-finger protein family.</text>
</comment>
<dbReference type="Proteomes" id="UP001175227">
    <property type="component" value="Unassembled WGS sequence"/>
</dbReference>
<dbReference type="PANTHER" id="PTHR14003:SF20">
    <property type="entry name" value="FINGER DOMAIN PROTEIN, PUTATIVE (AFU_ORTHOLOGUE AFUA_4G10380)-RELATED"/>
    <property type="match status" value="1"/>
</dbReference>
<proteinExistence type="inferred from homology"/>